<feature type="domain" description="Glycosyl transferase family 25" evidence="1">
    <location>
        <begin position="10"/>
        <end position="199"/>
    </location>
</feature>
<dbReference type="EMBL" id="EF143352">
    <property type="protein sequence ID" value="ABN41495.1"/>
    <property type="molecule type" value="Genomic_DNA"/>
</dbReference>
<dbReference type="InterPro" id="IPR002654">
    <property type="entry name" value="Glyco_trans_25"/>
</dbReference>
<accession>A3EYT8</accession>
<name>A3EYT8_CAMJU</name>
<dbReference type="CAZy" id="GT25">
    <property type="family name" value="Glycosyltransferase Family 25"/>
</dbReference>
<gene>
    <name evidence="2" type="ORF">orf32o</name>
</gene>
<dbReference type="CDD" id="cd06532">
    <property type="entry name" value="Glyco_transf_25"/>
    <property type="match status" value="1"/>
</dbReference>
<protein>
    <submittedName>
        <fullName evidence="2">Putative glycosyltransferase</fullName>
    </submittedName>
</protein>
<dbReference type="AlphaFoldDB" id="A3EYT8"/>
<dbReference type="GO" id="GO:0016740">
    <property type="term" value="F:transferase activity"/>
    <property type="evidence" value="ECO:0007669"/>
    <property type="project" value="UniProtKB-KW"/>
</dbReference>
<sequence>MNYYDRFLFMKFFIINLKIAEDRKEYMQNLCLKHNLDYEIIQAVDGKELDSDFVKNISDFSLSEKYLGRTLSLGEIGCALSHKKCFERMFELNLNECLILEDDAYFDEKLNYILSLKDKFPKDLELFLLGHYRQVYLDDGFRIESPFSLRYDYKIDDFYHAKRLVGGGNGTHGYYINKNGALKMYKYLEKIIFPYDHCTSNDNIINVYALYPVVITTDEIFGAQTYVQDDNKRRYRKRSKISKYIKKIKNKIIFFIPSLKKLRKYE</sequence>
<evidence type="ECO:0000313" key="2">
    <source>
        <dbReference type="EMBL" id="ABN41495.1"/>
    </source>
</evidence>
<reference evidence="2" key="1">
    <citation type="submission" date="2006-11" db="EMBL/GenBank/DDBJ databases">
        <title>Characterization of lipooligosaccharide biosynthetic loci of Campylobacter jejuni reveals mosaic organizations.</title>
        <authorList>
            <person name="Parker C.T."/>
            <person name="Horn S.T."/>
        </authorList>
    </citation>
    <scope>NUCLEOTIDE SEQUENCE</scope>
    <source>
        <strain evidence="2">RM3423</strain>
    </source>
</reference>
<proteinExistence type="predicted"/>
<evidence type="ECO:0000259" key="1">
    <source>
        <dbReference type="Pfam" id="PF01755"/>
    </source>
</evidence>
<dbReference type="Pfam" id="PF01755">
    <property type="entry name" value="Glyco_transf_25"/>
    <property type="match status" value="1"/>
</dbReference>
<organism evidence="2">
    <name type="scientific">Campylobacter jejuni</name>
    <dbReference type="NCBI Taxonomy" id="197"/>
    <lineage>
        <taxon>Bacteria</taxon>
        <taxon>Pseudomonadati</taxon>
        <taxon>Campylobacterota</taxon>
        <taxon>Epsilonproteobacteria</taxon>
        <taxon>Campylobacterales</taxon>
        <taxon>Campylobacteraceae</taxon>
        <taxon>Campylobacter</taxon>
    </lineage>
</organism>
<keyword evidence="2" id="KW-0808">Transferase</keyword>